<organism evidence="1">
    <name type="scientific">marine sediment metagenome</name>
    <dbReference type="NCBI Taxonomy" id="412755"/>
    <lineage>
        <taxon>unclassified sequences</taxon>
        <taxon>metagenomes</taxon>
        <taxon>ecological metagenomes</taxon>
    </lineage>
</organism>
<sequence>MERRSEETIEGYMSVDFYENQTSKEKSPFSLIMDISEIRPGELELEDEIKMGYLWEKYVNK</sequence>
<accession>X0RYB5</accession>
<dbReference type="EMBL" id="BARS01005462">
    <property type="protein sequence ID" value="GAF73819.1"/>
    <property type="molecule type" value="Genomic_DNA"/>
</dbReference>
<dbReference type="AlphaFoldDB" id="X0RYB5"/>
<protein>
    <submittedName>
        <fullName evidence="1">Uncharacterized protein</fullName>
    </submittedName>
</protein>
<evidence type="ECO:0000313" key="1">
    <source>
        <dbReference type="EMBL" id="GAF73819.1"/>
    </source>
</evidence>
<reference evidence="1" key="1">
    <citation type="journal article" date="2014" name="Front. Microbiol.">
        <title>High frequency of phylogenetically diverse reductive dehalogenase-homologous genes in deep subseafloor sedimentary metagenomes.</title>
        <authorList>
            <person name="Kawai M."/>
            <person name="Futagami T."/>
            <person name="Toyoda A."/>
            <person name="Takaki Y."/>
            <person name="Nishi S."/>
            <person name="Hori S."/>
            <person name="Arai W."/>
            <person name="Tsubouchi T."/>
            <person name="Morono Y."/>
            <person name="Uchiyama I."/>
            <person name="Ito T."/>
            <person name="Fujiyama A."/>
            <person name="Inagaki F."/>
            <person name="Takami H."/>
        </authorList>
    </citation>
    <scope>NUCLEOTIDE SEQUENCE</scope>
    <source>
        <strain evidence="1">Expedition CK06-06</strain>
    </source>
</reference>
<comment type="caution">
    <text evidence="1">The sequence shown here is derived from an EMBL/GenBank/DDBJ whole genome shotgun (WGS) entry which is preliminary data.</text>
</comment>
<gene>
    <name evidence="1" type="ORF">S01H1_10721</name>
</gene>
<proteinExistence type="predicted"/>
<name>X0RYB5_9ZZZZ</name>